<feature type="domain" description="SRP54-type proteins GTP-binding" evidence="12">
    <location>
        <begin position="305"/>
        <end position="318"/>
    </location>
</feature>
<dbReference type="PANTHER" id="PTHR11564:SF5">
    <property type="entry name" value="SIGNAL RECOGNITION PARTICLE SUBUNIT SRP54"/>
    <property type="match status" value="1"/>
</dbReference>
<evidence type="ECO:0000256" key="8">
    <source>
        <dbReference type="ARBA" id="ARBA00035672"/>
    </source>
</evidence>
<dbReference type="InterPro" id="IPR004780">
    <property type="entry name" value="SRP"/>
</dbReference>
<dbReference type="NCBIfam" id="TIGR00959">
    <property type="entry name" value="ffh"/>
    <property type="match status" value="1"/>
</dbReference>
<dbReference type="Proteomes" id="UP001230188">
    <property type="component" value="Unassembled WGS sequence"/>
</dbReference>
<dbReference type="CDD" id="cd18539">
    <property type="entry name" value="SRP_G"/>
    <property type="match status" value="1"/>
</dbReference>
<dbReference type="EC" id="3.6.5.4" evidence="8"/>
<sequence>MLWRTLLLAALTAGFQAPTQQQQQQQHRRWRSQLYFFDKLSEAMSDISQTLSGKQRLTEKNIAKALKDVKRALIDADVNLQVTNGLVKRVRGKAVGTQVVAGVEPAQQFAKAMYDELVEVMGGDPGADEAMQTRFELEGKVILLCGLQGAGKTTAAAKLANYLKVEEKREPLLIAADVFRPAAADQLRILGSQIGVDVYVEDNCTDAVGIATRGVSTAGYDVYVVDTAGRQVVDDALMTELVDIRKAVSPDETLLVLDAMTGQDAASLCARFDSTCDLTGAVLTKLDGDSRGGAALSVRAVSGVPIKFVGVGEKLADLEPFYPARMASRILGMGDVVSLVEKAQKKVSDADAKAQMERMTAGQFTFEDYLAQTETLASMGNFAGVAKMMPGFSGIDASKIDAAELKAKRAKALIQSMTPKERRLPDLLIRDKTSISRMTRIGKGAGFDLRAAQTFIAEFQAMRTMMARMAAGPGASSPTKPPSSPVGNRAARRAGGKKKAKRRAPARGF</sequence>
<evidence type="ECO:0000256" key="4">
    <source>
        <dbReference type="ARBA" id="ARBA00022884"/>
    </source>
</evidence>
<dbReference type="SMART" id="SM00382">
    <property type="entry name" value="AAA"/>
    <property type="match status" value="1"/>
</dbReference>
<dbReference type="GO" id="GO:0005786">
    <property type="term" value="C:signal recognition particle, endoplasmic reticulum targeting"/>
    <property type="evidence" value="ECO:0007669"/>
    <property type="project" value="UniProtKB-KW"/>
</dbReference>
<evidence type="ECO:0000256" key="6">
    <source>
        <dbReference type="ARBA" id="ARBA00023135"/>
    </source>
</evidence>
<dbReference type="SMART" id="SM00963">
    <property type="entry name" value="SRP54_N"/>
    <property type="match status" value="1"/>
</dbReference>
<name>A0AAD7XNZ3_9STRA</name>
<dbReference type="EMBL" id="JAQMWT010000217">
    <property type="protein sequence ID" value="KAJ8607420.1"/>
    <property type="molecule type" value="Genomic_DNA"/>
</dbReference>
<gene>
    <name evidence="13" type="ORF">CTAYLR_009979</name>
</gene>
<proteinExistence type="inferred from homology"/>
<feature type="compositionally biased region" description="Basic residues" evidence="10">
    <location>
        <begin position="490"/>
        <end position="509"/>
    </location>
</feature>
<keyword evidence="4" id="KW-0694">RNA-binding</keyword>
<keyword evidence="6" id="KW-0733">Signal recognition particle</keyword>
<dbReference type="Pfam" id="PF00448">
    <property type="entry name" value="SRP54"/>
    <property type="match status" value="1"/>
</dbReference>
<evidence type="ECO:0000256" key="2">
    <source>
        <dbReference type="ARBA" id="ARBA00022741"/>
    </source>
</evidence>
<keyword evidence="11" id="KW-0732">Signal</keyword>
<feature type="region of interest" description="Disordered" evidence="10">
    <location>
        <begin position="470"/>
        <end position="509"/>
    </location>
</feature>
<dbReference type="Gene3D" id="3.40.50.300">
    <property type="entry name" value="P-loop containing nucleotide triphosphate hydrolases"/>
    <property type="match status" value="1"/>
</dbReference>
<dbReference type="InterPro" id="IPR003593">
    <property type="entry name" value="AAA+_ATPase"/>
</dbReference>
<dbReference type="Gene3D" id="1.10.260.30">
    <property type="entry name" value="Signal recognition particle, SRP54 subunit, M-domain"/>
    <property type="match status" value="1"/>
</dbReference>
<evidence type="ECO:0000259" key="12">
    <source>
        <dbReference type="PROSITE" id="PS00300"/>
    </source>
</evidence>
<dbReference type="GO" id="GO:0005525">
    <property type="term" value="F:GTP binding"/>
    <property type="evidence" value="ECO:0007669"/>
    <property type="project" value="UniProtKB-KW"/>
</dbReference>
<dbReference type="SMART" id="SM00962">
    <property type="entry name" value="SRP54"/>
    <property type="match status" value="1"/>
</dbReference>
<keyword evidence="14" id="KW-1185">Reference proteome</keyword>
<dbReference type="GO" id="GO:0006614">
    <property type="term" value="P:SRP-dependent cotranslational protein targeting to membrane"/>
    <property type="evidence" value="ECO:0007669"/>
    <property type="project" value="InterPro"/>
</dbReference>
<dbReference type="SUPFAM" id="SSF52540">
    <property type="entry name" value="P-loop containing nucleoside triphosphate hydrolases"/>
    <property type="match status" value="1"/>
</dbReference>
<evidence type="ECO:0000256" key="1">
    <source>
        <dbReference type="ARBA" id="ARBA00005450"/>
    </source>
</evidence>
<dbReference type="Gene3D" id="1.20.120.140">
    <property type="entry name" value="Signal recognition particle SRP54, nucleotide-binding domain"/>
    <property type="match status" value="1"/>
</dbReference>
<evidence type="ECO:0000256" key="9">
    <source>
        <dbReference type="ARBA" id="ARBA00048157"/>
    </source>
</evidence>
<dbReference type="InterPro" id="IPR042101">
    <property type="entry name" value="SRP54_N_sf"/>
</dbReference>
<dbReference type="InterPro" id="IPR022941">
    <property type="entry name" value="SRP54"/>
</dbReference>
<dbReference type="AlphaFoldDB" id="A0AAD7XNZ3"/>
<evidence type="ECO:0000256" key="5">
    <source>
        <dbReference type="ARBA" id="ARBA00023134"/>
    </source>
</evidence>
<dbReference type="Pfam" id="PF02978">
    <property type="entry name" value="SRP_SPB"/>
    <property type="match status" value="1"/>
</dbReference>
<keyword evidence="7" id="KW-0687">Ribonucleoprotein</keyword>
<dbReference type="InterPro" id="IPR004125">
    <property type="entry name" value="Signal_recog_particle_SRP54_M"/>
</dbReference>
<dbReference type="PROSITE" id="PS00300">
    <property type="entry name" value="SRP54"/>
    <property type="match status" value="1"/>
</dbReference>
<keyword evidence="5" id="KW-0342">GTP-binding</keyword>
<dbReference type="InterPro" id="IPR013822">
    <property type="entry name" value="Signal_recog_particl_SRP54_hlx"/>
</dbReference>
<evidence type="ECO:0000256" key="7">
    <source>
        <dbReference type="ARBA" id="ARBA00023274"/>
    </source>
</evidence>
<protein>
    <recommendedName>
        <fullName evidence="8">signal-recognition-particle GTPase</fullName>
        <ecNumber evidence="8">3.6.5.4</ecNumber>
    </recommendedName>
</protein>
<dbReference type="SUPFAM" id="SSF47446">
    <property type="entry name" value="Signal peptide-binding domain"/>
    <property type="match status" value="1"/>
</dbReference>
<dbReference type="InterPro" id="IPR000897">
    <property type="entry name" value="SRP54_GTPase_dom"/>
</dbReference>
<dbReference type="InterPro" id="IPR036891">
    <property type="entry name" value="Signal_recog_part_SRP54_M_sf"/>
</dbReference>
<organism evidence="13 14">
    <name type="scientific">Chrysophaeum taylorii</name>
    <dbReference type="NCBI Taxonomy" id="2483200"/>
    <lineage>
        <taxon>Eukaryota</taxon>
        <taxon>Sar</taxon>
        <taxon>Stramenopiles</taxon>
        <taxon>Ochrophyta</taxon>
        <taxon>Pelagophyceae</taxon>
        <taxon>Pelagomonadales</taxon>
        <taxon>Pelagomonadaceae</taxon>
        <taxon>Chrysophaeum</taxon>
    </lineage>
</organism>
<feature type="signal peptide" evidence="11">
    <location>
        <begin position="1"/>
        <end position="21"/>
    </location>
</feature>
<dbReference type="GO" id="GO:0003924">
    <property type="term" value="F:GTPase activity"/>
    <property type="evidence" value="ECO:0007669"/>
    <property type="project" value="InterPro"/>
</dbReference>
<dbReference type="Pfam" id="PF02881">
    <property type="entry name" value="SRP54_N"/>
    <property type="match status" value="1"/>
</dbReference>
<reference evidence="13" key="1">
    <citation type="submission" date="2023-01" db="EMBL/GenBank/DDBJ databases">
        <title>Metagenome sequencing of chrysophaentin producing Chrysophaeum taylorii.</title>
        <authorList>
            <person name="Davison J."/>
            <person name="Bewley C."/>
        </authorList>
    </citation>
    <scope>NUCLEOTIDE SEQUENCE</scope>
    <source>
        <strain evidence="13">NIES-1699</strain>
    </source>
</reference>
<dbReference type="GO" id="GO:0008312">
    <property type="term" value="F:7S RNA binding"/>
    <property type="evidence" value="ECO:0007669"/>
    <property type="project" value="InterPro"/>
</dbReference>
<comment type="similarity">
    <text evidence="1">Belongs to the GTP-binding SRP family. SRP54 subfamily.</text>
</comment>
<feature type="chain" id="PRO_5042208110" description="signal-recognition-particle GTPase" evidence="11">
    <location>
        <begin position="22"/>
        <end position="509"/>
    </location>
</feature>
<evidence type="ECO:0000256" key="10">
    <source>
        <dbReference type="SAM" id="MobiDB-lite"/>
    </source>
</evidence>
<evidence type="ECO:0000256" key="3">
    <source>
        <dbReference type="ARBA" id="ARBA00022801"/>
    </source>
</evidence>
<evidence type="ECO:0000313" key="13">
    <source>
        <dbReference type="EMBL" id="KAJ8607420.1"/>
    </source>
</evidence>
<comment type="catalytic activity">
    <reaction evidence="9">
        <text>GTP + H2O = GDP + phosphate + H(+)</text>
        <dbReference type="Rhea" id="RHEA:19669"/>
        <dbReference type="ChEBI" id="CHEBI:15377"/>
        <dbReference type="ChEBI" id="CHEBI:15378"/>
        <dbReference type="ChEBI" id="CHEBI:37565"/>
        <dbReference type="ChEBI" id="CHEBI:43474"/>
        <dbReference type="ChEBI" id="CHEBI:58189"/>
        <dbReference type="EC" id="3.6.5.4"/>
    </reaction>
    <physiologicalReaction direction="left-to-right" evidence="9">
        <dbReference type="Rhea" id="RHEA:19670"/>
    </physiologicalReaction>
</comment>
<evidence type="ECO:0000313" key="14">
    <source>
        <dbReference type="Proteomes" id="UP001230188"/>
    </source>
</evidence>
<keyword evidence="2" id="KW-0547">Nucleotide-binding</keyword>
<comment type="caution">
    <text evidence="13">The sequence shown here is derived from an EMBL/GenBank/DDBJ whole genome shotgun (WGS) entry which is preliminary data.</text>
</comment>
<dbReference type="InterPro" id="IPR027417">
    <property type="entry name" value="P-loop_NTPase"/>
</dbReference>
<accession>A0AAD7XNZ3</accession>
<evidence type="ECO:0000256" key="11">
    <source>
        <dbReference type="SAM" id="SignalP"/>
    </source>
</evidence>
<keyword evidence="3" id="KW-0378">Hydrolase</keyword>
<dbReference type="PANTHER" id="PTHR11564">
    <property type="entry name" value="SIGNAL RECOGNITION PARTICLE 54K PROTEIN SRP54"/>
    <property type="match status" value="1"/>
</dbReference>